<dbReference type="Pfam" id="PF13411">
    <property type="entry name" value="MerR_1"/>
    <property type="match status" value="1"/>
</dbReference>
<proteinExistence type="predicted"/>
<feature type="domain" description="HTH merR-type" evidence="2">
    <location>
        <begin position="1"/>
        <end position="70"/>
    </location>
</feature>
<gene>
    <name evidence="3" type="ORF">HNR42_000290</name>
</gene>
<dbReference type="SUPFAM" id="SSF46955">
    <property type="entry name" value="Putative DNA-binding domain"/>
    <property type="match status" value="1"/>
</dbReference>
<dbReference type="RefSeq" id="WP_183983742.1">
    <property type="nucleotide sequence ID" value="NZ_JACHHG010000001.1"/>
</dbReference>
<keyword evidence="4" id="KW-1185">Reference proteome</keyword>
<evidence type="ECO:0000256" key="1">
    <source>
        <dbReference type="ARBA" id="ARBA00023125"/>
    </source>
</evidence>
<dbReference type="InterPro" id="IPR047057">
    <property type="entry name" value="MerR_fam"/>
</dbReference>
<dbReference type="SMART" id="SM00422">
    <property type="entry name" value="HTH_MERR"/>
    <property type="match status" value="1"/>
</dbReference>
<reference evidence="3 4" key="1">
    <citation type="submission" date="2020-08" db="EMBL/GenBank/DDBJ databases">
        <title>Genomic Encyclopedia of Type Strains, Phase IV (KMG-IV): sequencing the most valuable type-strain genomes for metagenomic binning, comparative biology and taxonomic classification.</title>
        <authorList>
            <person name="Goeker M."/>
        </authorList>
    </citation>
    <scope>NUCLEOTIDE SEQUENCE [LARGE SCALE GENOMIC DNA]</scope>
    <source>
        <strain evidence="3 4">DSM 21458</strain>
    </source>
</reference>
<protein>
    <submittedName>
        <fullName evidence="3">DNA-binding transcriptional MerR regulator</fullName>
    </submittedName>
</protein>
<dbReference type="GO" id="GO:0003700">
    <property type="term" value="F:DNA-binding transcription factor activity"/>
    <property type="evidence" value="ECO:0007669"/>
    <property type="project" value="InterPro"/>
</dbReference>
<dbReference type="GO" id="GO:0003677">
    <property type="term" value="F:DNA binding"/>
    <property type="evidence" value="ECO:0007669"/>
    <property type="project" value="UniProtKB-KW"/>
</dbReference>
<evidence type="ECO:0000259" key="2">
    <source>
        <dbReference type="PROSITE" id="PS50937"/>
    </source>
</evidence>
<sequence>MSPYSISDLAHEFDVTPRALRFYEEQGLLNPERDGQQRTYSARDRARLKLILRGKRLGFSLAEIRQMLDAYSAPGSETEQLKAAVRLGRQHIRTLETQLDDLQALLSDLRGFEEQFCELLRQKGLTDDDLARL</sequence>
<dbReference type="EMBL" id="JACHHG010000001">
    <property type="protein sequence ID" value="MBB6096878.1"/>
    <property type="molecule type" value="Genomic_DNA"/>
</dbReference>
<dbReference type="InterPro" id="IPR009061">
    <property type="entry name" value="DNA-bd_dom_put_sf"/>
</dbReference>
<accession>A0A841HY67</accession>
<dbReference type="Gene3D" id="1.10.1660.10">
    <property type="match status" value="1"/>
</dbReference>
<organism evidence="3 4">
    <name type="scientific">Deinobacterium chartae</name>
    <dbReference type="NCBI Taxonomy" id="521158"/>
    <lineage>
        <taxon>Bacteria</taxon>
        <taxon>Thermotogati</taxon>
        <taxon>Deinococcota</taxon>
        <taxon>Deinococci</taxon>
        <taxon>Deinococcales</taxon>
        <taxon>Deinococcaceae</taxon>
        <taxon>Deinobacterium</taxon>
    </lineage>
</organism>
<dbReference type="PANTHER" id="PTHR30204">
    <property type="entry name" value="REDOX-CYCLING DRUG-SENSING TRANSCRIPTIONAL ACTIVATOR SOXR"/>
    <property type="match status" value="1"/>
</dbReference>
<evidence type="ECO:0000313" key="3">
    <source>
        <dbReference type="EMBL" id="MBB6096878.1"/>
    </source>
</evidence>
<dbReference type="Proteomes" id="UP000569951">
    <property type="component" value="Unassembled WGS sequence"/>
</dbReference>
<dbReference type="AlphaFoldDB" id="A0A841HY67"/>
<dbReference type="InterPro" id="IPR000551">
    <property type="entry name" value="MerR-type_HTH_dom"/>
</dbReference>
<evidence type="ECO:0000313" key="4">
    <source>
        <dbReference type="Proteomes" id="UP000569951"/>
    </source>
</evidence>
<comment type="caution">
    <text evidence="3">The sequence shown here is derived from an EMBL/GenBank/DDBJ whole genome shotgun (WGS) entry which is preliminary data.</text>
</comment>
<dbReference type="PANTHER" id="PTHR30204:SF58">
    <property type="entry name" value="HTH-TYPE TRANSCRIPTIONAL REGULATOR YFMP"/>
    <property type="match status" value="1"/>
</dbReference>
<dbReference type="PROSITE" id="PS50937">
    <property type="entry name" value="HTH_MERR_2"/>
    <property type="match status" value="1"/>
</dbReference>
<keyword evidence="1 3" id="KW-0238">DNA-binding</keyword>
<name>A0A841HY67_9DEIO</name>
<dbReference type="CDD" id="cd04776">
    <property type="entry name" value="HTH_GnyR"/>
    <property type="match status" value="1"/>
</dbReference>